<dbReference type="EMBL" id="CAEZVL010000002">
    <property type="protein sequence ID" value="CAB4621439.1"/>
    <property type="molecule type" value="Genomic_DNA"/>
</dbReference>
<keyword evidence="3" id="KW-0436">Ligase</keyword>
<evidence type="ECO:0000313" key="18">
    <source>
        <dbReference type="EMBL" id="CAB5109263.1"/>
    </source>
</evidence>
<evidence type="ECO:0000313" key="16">
    <source>
        <dbReference type="EMBL" id="CAB4966094.1"/>
    </source>
</evidence>
<keyword evidence="6" id="KW-0133">Cell shape</keyword>
<keyword evidence="5" id="KW-0067">ATP-binding</keyword>
<gene>
    <name evidence="12" type="ORF">UFOPK1421_00421</name>
    <name evidence="13" type="ORF">UFOPK1820_00006</name>
    <name evidence="14" type="ORF">UFOPK1960_00046</name>
    <name evidence="15" type="ORF">UFOPK2921_00033</name>
    <name evidence="16" type="ORF">UFOPK3889_00020</name>
    <name evidence="17" type="ORF">UFOPK4275_00029</name>
    <name evidence="18" type="ORF">UFOPK4422_00074</name>
</gene>
<evidence type="ECO:0000256" key="5">
    <source>
        <dbReference type="ARBA" id="ARBA00022840"/>
    </source>
</evidence>
<dbReference type="Pfam" id="PF02875">
    <property type="entry name" value="Mur_ligase_C"/>
    <property type="match status" value="1"/>
</dbReference>
<evidence type="ECO:0000256" key="3">
    <source>
        <dbReference type="ARBA" id="ARBA00022598"/>
    </source>
</evidence>
<evidence type="ECO:0000256" key="4">
    <source>
        <dbReference type="ARBA" id="ARBA00022741"/>
    </source>
</evidence>
<keyword evidence="8" id="KW-0961">Cell wall biogenesis/degradation</keyword>
<dbReference type="GO" id="GO:0071555">
    <property type="term" value="P:cell wall organization"/>
    <property type="evidence" value="ECO:0007669"/>
    <property type="project" value="UniProtKB-KW"/>
</dbReference>
<dbReference type="SUPFAM" id="SSF53623">
    <property type="entry name" value="MurD-like peptide ligases, catalytic domain"/>
    <property type="match status" value="1"/>
</dbReference>
<evidence type="ECO:0000259" key="11">
    <source>
        <dbReference type="Pfam" id="PF08245"/>
    </source>
</evidence>
<dbReference type="Pfam" id="PF01225">
    <property type="entry name" value="Mur_ligase"/>
    <property type="match status" value="1"/>
</dbReference>
<dbReference type="Gene3D" id="3.40.1190.10">
    <property type="entry name" value="Mur-like, catalytic domain"/>
    <property type="match status" value="1"/>
</dbReference>
<dbReference type="NCBIfam" id="TIGR01085">
    <property type="entry name" value="murE"/>
    <property type="match status" value="1"/>
</dbReference>
<evidence type="ECO:0000313" key="14">
    <source>
        <dbReference type="EMBL" id="CAB4621439.1"/>
    </source>
</evidence>
<dbReference type="EMBL" id="CAEZSL010000031">
    <property type="protein sequence ID" value="CAB4536993.1"/>
    <property type="molecule type" value="Genomic_DNA"/>
</dbReference>
<dbReference type="GO" id="GO:0005524">
    <property type="term" value="F:ATP binding"/>
    <property type="evidence" value="ECO:0007669"/>
    <property type="project" value="UniProtKB-KW"/>
</dbReference>
<keyword evidence="2" id="KW-0963">Cytoplasm</keyword>
<dbReference type="AlphaFoldDB" id="A0A6J7SRA3"/>
<keyword evidence="4" id="KW-0547">Nucleotide-binding</keyword>
<dbReference type="InterPro" id="IPR013221">
    <property type="entry name" value="Mur_ligase_cen"/>
</dbReference>
<dbReference type="InterPro" id="IPR036565">
    <property type="entry name" value="Mur-like_cat_sf"/>
</dbReference>
<dbReference type="GO" id="GO:0005737">
    <property type="term" value="C:cytoplasm"/>
    <property type="evidence" value="ECO:0007669"/>
    <property type="project" value="InterPro"/>
</dbReference>
<evidence type="ECO:0000313" key="12">
    <source>
        <dbReference type="EMBL" id="CAB4536993.1"/>
    </source>
</evidence>
<accession>A0A6J7SRA3</accession>
<feature type="domain" description="Mur ligase C-terminal" evidence="10">
    <location>
        <begin position="320"/>
        <end position="450"/>
    </location>
</feature>
<dbReference type="EMBL" id="CAEZUK010000001">
    <property type="protein sequence ID" value="CAB4588461.1"/>
    <property type="molecule type" value="Genomic_DNA"/>
</dbReference>
<evidence type="ECO:0000313" key="17">
    <source>
        <dbReference type="EMBL" id="CAB5043865.1"/>
    </source>
</evidence>
<dbReference type="GO" id="GO:0009252">
    <property type="term" value="P:peptidoglycan biosynthetic process"/>
    <property type="evidence" value="ECO:0007669"/>
    <property type="project" value="UniProtKB-KW"/>
</dbReference>
<dbReference type="InterPro" id="IPR005761">
    <property type="entry name" value="UDP-N-AcMur-Glu-dNH2Pim_ligase"/>
</dbReference>
<dbReference type="GO" id="GO:0008360">
    <property type="term" value="P:regulation of cell shape"/>
    <property type="evidence" value="ECO:0007669"/>
    <property type="project" value="UniProtKB-KW"/>
</dbReference>
<evidence type="ECO:0000256" key="6">
    <source>
        <dbReference type="ARBA" id="ARBA00022960"/>
    </source>
</evidence>
<name>A0A6J7SRA3_9ZZZZ</name>
<evidence type="ECO:0000256" key="1">
    <source>
        <dbReference type="ARBA" id="ARBA00005898"/>
    </source>
</evidence>
<dbReference type="InterPro" id="IPR035911">
    <property type="entry name" value="MurE/MurF_N"/>
</dbReference>
<organism evidence="17">
    <name type="scientific">freshwater metagenome</name>
    <dbReference type="NCBI Taxonomy" id="449393"/>
    <lineage>
        <taxon>unclassified sequences</taxon>
        <taxon>metagenomes</taxon>
        <taxon>ecological metagenomes</taxon>
    </lineage>
</organism>
<dbReference type="HAMAP" id="MF_00208">
    <property type="entry name" value="MurE"/>
    <property type="match status" value="1"/>
</dbReference>
<dbReference type="InterPro" id="IPR036615">
    <property type="entry name" value="Mur_ligase_C_dom_sf"/>
</dbReference>
<dbReference type="SUPFAM" id="SSF53244">
    <property type="entry name" value="MurD-like peptide ligases, peptide-binding domain"/>
    <property type="match status" value="1"/>
</dbReference>
<dbReference type="EMBL" id="CAFBQJ010000002">
    <property type="protein sequence ID" value="CAB5043865.1"/>
    <property type="molecule type" value="Genomic_DNA"/>
</dbReference>
<dbReference type="Gene3D" id="3.40.1390.10">
    <property type="entry name" value="MurE/MurF, N-terminal domain"/>
    <property type="match status" value="1"/>
</dbReference>
<dbReference type="EMBL" id="CAFBRX010000003">
    <property type="protein sequence ID" value="CAB5109263.1"/>
    <property type="molecule type" value="Genomic_DNA"/>
</dbReference>
<evidence type="ECO:0000259" key="9">
    <source>
        <dbReference type="Pfam" id="PF01225"/>
    </source>
</evidence>
<dbReference type="NCBIfam" id="NF001124">
    <property type="entry name" value="PRK00139.1-2"/>
    <property type="match status" value="1"/>
</dbReference>
<evidence type="ECO:0000256" key="2">
    <source>
        <dbReference type="ARBA" id="ARBA00022490"/>
    </source>
</evidence>
<dbReference type="Pfam" id="PF08245">
    <property type="entry name" value="Mur_ligase_M"/>
    <property type="match status" value="1"/>
</dbReference>
<dbReference type="EMBL" id="CAFBNZ010000001">
    <property type="protein sequence ID" value="CAB4966094.1"/>
    <property type="molecule type" value="Genomic_DNA"/>
</dbReference>
<evidence type="ECO:0000313" key="13">
    <source>
        <dbReference type="EMBL" id="CAB4588461.1"/>
    </source>
</evidence>
<comment type="similarity">
    <text evidence="1">Belongs to the MurCDEF family. MurE subfamily.</text>
</comment>
<protein>
    <submittedName>
        <fullName evidence="17">Unannotated protein</fullName>
    </submittedName>
</protein>
<keyword evidence="7" id="KW-0573">Peptidoglycan synthesis</keyword>
<dbReference type="NCBIfam" id="NF001126">
    <property type="entry name" value="PRK00139.1-4"/>
    <property type="match status" value="1"/>
</dbReference>
<dbReference type="GO" id="GO:0004326">
    <property type="term" value="F:tetrahydrofolylpolyglutamate synthase activity"/>
    <property type="evidence" value="ECO:0007669"/>
    <property type="project" value="InterPro"/>
</dbReference>
<dbReference type="EMBL" id="CAEZZV010000002">
    <property type="protein sequence ID" value="CAB4767055.1"/>
    <property type="molecule type" value="Genomic_DNA"/>
</dbReference>
<dbReference type="PANTHER" id="PTHR23135:SF4">
    <property type="entry name" value="UDP-N-ACETYLMURAMOYL-L-ALANYL-D-GLUTAMATE--2,6-DIAMINOPIMELATE LIGASE MURE HOMOLOG, CHLOROPLASTIC"/>
    <property type="match status" value="1"/>
</dbReference>
<feature type="domain" description="Mur ligase N-terminal catalytic" evidence="9">
    <location>
        <begin position="30"/>
        <end position="102"/>
    </location>
</feature>
<sequence length="478" mass="51258">MTPTKMKVGKIAEMFAASDLLVAAALRDIEVTSITHDSRQADKGSLFCCVPGDRYDGHSFAGDAVARGANALLVDHFLPEIDSAVAQIIVKDVRSCVGAVAAKVYGDPSQQLSVVGITGTNGKTTTAHLLASILRSDQVKTEILGTLSGAFTTPEAADLQKMFADMLDVGVRAIAMEVSSHALALGRVNGTHFSQTVFTNLGIDHLDFHGTQEEYFHAKLRLFNSEFSGTGIVNADDPFGQKIIEQADISMIPFSMQDIHDLEVSAVEHSYTWREHRIVVAIGGSVNVMNSIAAATTASEMGVTPQAIIQGLRELPPISGRFEKVEAGQDFVVLVDFAHTPDGLAQVLRSVRESTPGGRVIVVFGCGGDRDKMKRPMMGEIAVSLADHVVVTSDNPRSENPETIIASVVAGIPEHLRHRLVATEVDRRLAIRRVLRMAEPADVVVIAGKGHETTQTIGAEVLPFDDRLVVTEILRGVG</sequence>
<evidence type="ECO:0000256" key="7">
    <source>
        <dbReference type="ARBA" id="ARBA00022984"/>
    </source>
</evidence>
<dbReference type="PROSITE" id="PS01011">
    <property type="entry name" value="FOLYLPOLYGLU_SYNT_1"/>
    <property type="match status" value="1"/>
</dbReference>
<evidence type="ECO:0000313" key="15">
    <source>
        <dbReference type="EMBL" id="CAB4767055.1"/>
    </source>
</evidence>
<proteinExistence type="inferred from homology"/>
<dbReference type="InterPro" id="IPR004101">
    <property type="entry name" value="Mur_ligase_C"/>
</dbReference>
<dbReference type="PANTHER" id="PTHR23135">
    <property type="entry name" value="MUR LIGASE FAMILY MEMBER"/>
    <property type="match status" value="1"/>
</dbReference>
<dbReference type="InterPro" id="IPR000713">
    <property type="entry name" value="Mur_ligase_N"/>
</dbReference>
<dbReference type="SUPFAM" id="SSF63418">
    <property type="entry name" value="MurE/MurF N-terminal domain"/>
    <property type="match status" value="1"/>
</dbReference>
<evidence type="ECO:0000259" key="10">
    <source>
        <dbReference type="Pfam" id="PF02875"/>
    </source>
</evidence>
<reference evidence="17" key="1">
    <citation type="submission" date="2020-05" db="EMBL/GenBank/DDBJ databases">
        <authorList>
            <person name="Chiriac C."/>
            <person name="Salcher M."/>
            <person name="Ghai R."/>
            <person name="Kavagutti S V."/>
        </authorList>
    </citation>
    <scope>NUCLEOTIDE SEQUENCE</scope>
</reference>
<dbReference type="Gene3D" id="3.90.190.20">
    <property type="entry name" value="Mur ligase, C-terminal domain"/>
    <property type="match status" value="1"/>
</dbReference>
<dbReference type="GO" id="GO:0051301">
    <property type="term" value="P:cell division"/>
    <property type="evidence" value="ECO:0007669"/>
    <property type="project" value="InterPro"/>
</dbReference>
<evidence type="ECO:0000256" key="8">
    <source>
        <dbReference type="ARBA" id="ARBA00023316"/>
    </source>
</evidence>
<feature type="domain" description="Mur ligase central" evidence="11">
    <location>
        <begin position="117"/>
        <end position="297"/>
    </location>
</feature>
<dbReference type="InterPro" id="IPR018109">
    <property type="entry name" value="Folylpolyglutamate_synth_CS"/>
</dbReference>